<dbReference type="SUPFAM" id="SSF55874">
    <property type="entry name" value="ATPase domain of HSP90 chaperone/DNA topoisomerase II/histidine kinase"/>
    <property type="match status" value="1"/>
</dbReference>
<proteinExistence type="predicted"/>
<dbReference type="Pfam" id="PF14689">
    <property type="entry name" value="SPOB_a"/>
    <property type="match status" value="1"/>
</dbReference>
<evidence type="ECO:0000256" key="4">
    <source>
        <dbReference type="ARBA" id="ARBA00022475"/>
    </source>
</evidence>
<dbReference type="InterPro" id="IPR039506">
    <property type="entry name" value="SPOB_a"/>
</dbReference>
<keyword evidence="8" id="KW-0547">Nucleotide-binding</keyword>
<dbReference type="InterPro" id="IPR004358">
    <property type="entry name" value="Sig_transdc_His_kin-like_C"/>
</dbReference>
<keyword evidence="4" id="KW-1003">Cell membrane</keyword>
<evidence type="ECO:0000256" key="11">
    <source>
        <dbReference type="ARBA" id="ARBA00022989"/>
    </source>
</evidence>
<evidence type="ECO:0000256" key="5">
    <source>
        <dbReference type="ARBA" id="ARBA00022553"/>
    </source>
</evidence>
<dbReference type="InterPro" id="IPR035965">
    <property type="entry name" value="PAS-like_dom_sf"/>
</dbReference>
<dbReference type="Gene3D" id="3.30.565.10">
    <property type="entry name" value="Histidine kinase-like ATPase, C-terminal domain"/>
    <property type="match status" value="1"/>
</dbReference>
<feature type="transmembrane region" description="Helical" evidence="14">
    <location>
        <begin position="6"/>
        <end position="26"/>
    </location>
</feature>
<keyword evidence="6 16" id="KW-0808">Transferase</keyword>
<dbReference type="GO" id="GO:0006355">
    <property type="term" value="P:regulation of DNA-templated transcription"/>
    <property type="evidence" value="ECO:0007669"/>
    <property type="project" value="InterPro"/>
</dbReference>
<name>A0A8I1MH24_9BACI</name>
<evidence type="ECO:0000256" key="1">
    <source>
        <dbReference type="ARBA" id="ARBA00000085"/>
    </source>
</evidence>
<evidence type="ECO:0000256" key="10">
    <source>
        <dbReference type="ARBA" id="ARBA00022840"/>
    </source>
</evidence>
<organism evidence="16 17">
    <name type="scientific">Priestia flexa</name>
    <dbReference type="NCBI Taxonomy" id="86664"/>
    <lineage>
        <taxon>Bacteria</taxon>
        <taxon>Bacillati</taxon>
        <taxon>Bacillota</taxon>
        <taxon>Bacilli</taxon>
        <taxon>Bacillales</taxon>
        <taxon>Bacillaceae</taxon>
        <taxon>Priestia</taxon>
    </lineage>
</organism>
<dbReference type="GO" id="GO:0000155">
    <property type="term" value="F:phosphorelay sensor kinase activity"/>
    <property type="evidence" value="ECO:0007669"/>
    <property type="project" value="InterPro"/>
</dbReference>
<dbReference type="GO" id="GO:0005524">
    <property type="term" value="F:ATP binding"/>
    <property type="evidence" value="ECO:0007669"/>
    <property type="project" value="UniProtKB-KW"/>
</dbReference>
<dbReference type="EMBL" id="JAEMWV010000007">
    <property type="protein sequence ID" value="MBN8252731.1"/>
    <property type="molecule type" value="Genomic_DNA"/>
</dbReference>
<evidence type="ECO:0000256" key="14">
    <source>
        <dbReference type="SAM" id="Phobius"/>
    </source>
</evidence>
<dbReference type="Gene3D" id="3.30.450.20">
    <property type="entry name" value="PAS domain"/>
    <property type="match status" value="2"/>
</dbReference>
<dbReference type="AlphaFoldDB" id="A0A8I1MH24"/>
<dbReference type="PANTHER" id="PTHR43547:SF10">
    <property type="entry name" value="SENSOR HISTIDINE KINASE DCUS"/>
    <property type="match status" value="1"/>
</dbReference>
<keyword evidence="5" id="KW-0597">Phosphoprotein</keyword>
<evidence type="ECO:0000313" key="16">
    <source>
        <dbReference type="EMBL" id="MBN8252731.1"/>
    </source>
</evidence>
<feature type="transmembrane region" description="Helical" evidence="14">
    <location>
        <begin position="168"/>
        <end position="190"/>
    </location>
</feature>
<dbReference type="Pfam" id="PF17203">
    <property type="entry name" value="sCache_3_2"/>
    <property type="match status" value="1"/>
</dbReference>
<dbReference type="InterPro" id="IPR013767">
    <property type="entry name" value="PAS_fold"/>
</dbReference>
<dbReference type="FunFam" id="3.30.450.20:FF:000018">
    <property type="entry name" value="Sensor histidine kinase DcuS"/>
    <property type="match status" value="1"/>
</dbReference>
<dbReference type="Pfam" id="PF00989">
    <property type="entry name" value="PAS"/>
    <property type="match status" value="1"/>
</dbReference>
<dbReference type="Pfam" id="PF02518">
    <property type="entry name" value="HATPase_c"/>
    <property type="match status" value="1"/>
</dbReference>
<evidence type="ECO:0000256" key="9">
    <source>
        <dbReference type="ARBA" id="ARBA00022777"/>
    </source>
</evidence>
<evidence type="ECO:0000256" key="8">
    <source>
        <dbReference type="ARBA" id="ARBA00022741"/>
    </source>
</evidence>
<dbReference type="EC" id="2.7.13.3" evidence="3"/>
<dbReference type="InterPro" id="IPR036890">
    <property type="entry name" value="HATPase_C_sf"/>
</dbReference>
<dbReference type="InterPro" id="IPR016120">
    <property type="entry name" value="Sig_transdc_His_kin_SpoOB"/>
</dbReference>
<evidence type="ECO:0000256" key="6">
    <source>
        <dbReference type="ARBA" id="ARBA00022679"/>
    </source>
</evidence>
<dbReference type="Gene3D" id="1.10.287.130">
    <property type="match status" value="1"/>
</dbReference>
<dbReference type="InterPro" id="IPR000014">
    <property type="entry name" value="PAS"/>
</dbReference>
<dbReference type="PRINTS" id="PR00344">
    <property type="entry name" value="BCTRLSENSOR"/>
</dbReference>
<evidence type="ECO:0000256" key="3">
    <source>
        <dbReference type="ARBA" id="ARBA00012438"/>
    </source>
</evidence>
<protein>
    <recommendedName>
        <fullName evidence="3">histidine kinase</fullName>
        <ecNumber evidence="3">2.7.13.3</ecNumber>
    </recommendedName>
</protein>
<dbReference type="SMART" id="SM00387">
    <property type="entry name" value="HATPase_c"/>
    <property type="match status" value="1"/>
</dbReference>
<dbReference type="SMART" id="SM00091">
    <property type="entry name" value="PAS"/>
    <property type="match status" value="1"/>
</dbReference>
<comment type="subcellular location">
    <subcellularLocation>
        <location evidence="2">Cell membrane</location>
        <topology evidence="2">Multi-pass membrane protein</topology>
    </subcellularLocation>
</comment>
<keyword evidence="11 14" id="KW-1133">Transmembrane helix</keyword>
<accession>A0A8I1MH24</accession>
<dbReference type="PANTHER" id="PTHR43547">
    <property type="entry name" value="TWO-COMPONENT HISTIDINE KINASE"/>
    <property type="match status" value="1"/>
</dbReference>
<feature type="domain" description="Histidine kinase" evidence="15">
    <location>
        <begin position="330"/>
        <end position="523"/>
    </location>
</feature>
<evidence type="ECO:0000256" key="7">
    <source>
        <dbReference type="ARBA" id="ARBA00022692"/>
    </source>
</evidence>
<dbReference type="NCBIfam" id="NF008298">
    <property type="entry name" value="PRK11086.1"/>
    <property type="match status" value="1"/>
</dbReference>
<keyword evidence="10" id="KW-0067">ATP-binding</keyword>
<dbReference type="SUPFAM" id="SSF55890">
    <property type="entry name" value="Sporulation response regulatory protein Spo0B"/>
    <property type="match status" value="1"/>
</dbReference>
<evidence type="ECO:0000256" key="13">
    <source>
        <dbReference type="ARBA" id="ARBA00023136"/>
    </source>
</evidence>
<dbReference type="Proteomes" id="UP000664578">
    <property type="component" value="Unassembled WGS sequence"/>
</dbReference>
<comment type="caution">
    <text evidence="16">The sequence shown here is derived from an EMBL/GenBank/DDBJ whole genome shotgun (WGS) entry which is preliminary data.</text>
</comment>
<dbReference type="InterPro" id="IPR033463">
    <property type="entry name" value="sCache_3"/>
</dbReference>
<evidence type="ECO:0000259" key="15">
    <source>
        <dbReference type="PROSITE" id="PS50109"/>
    </source>
</evidence>
<keyword evidence="13 14" id="KW-0472">Membrane</keyword>
<dbReference type="SUPFAM" id="SSF55785">
    <property type="entry name" value="PYP-like sensor domain (PAS domain)"/>
    <property type="match status" value="1"/>
</dbReference>
<evidence type="ECO:0000256" key="12">
    <source>
        <dbReference type="ARBA" id="ARBA00023012"/>
    </source>
</evidence>
<dbReference type="InterPro" id="IPR029151">
    <property type="entry name" value="Sensor-like_sf"/>
</dbReference>
<keyword evidence="9 16" id="KW-0418">Kinase</keyword>
<comment type="catalytic activity">
    <reaction evidence="1">
        <text>ATP + protein L-histidine = ADP + protein N-phospho-L-histidine.</text>
        <dbReference type="EC" id="2.7.13.3"/>
    </reaction>
</comment>
<keyword evidence="12" id="KW-0902">Two-component regulatory system</keyword>
<sequence>MTLRSVIILLVCIVVLMSLLLTDLLVSNSTEENVRNQKAEKATDVAKIVANSSEVRRGLAEENSEDIQAYTNSIQKELGVLFIVVMNMDGIRQSHPNEAKIGKHFEGGDERRVLKGERYTSVAKGTLDESLRAFVPVYNERNEQIGAVAVGISLVQVEQAVQEGHRRILIGSLFGLLVGIIGAVLLATYIKRTLFGLEPSNIAKILEERSMMLQSVREGVLAIDKEGTITLANKSAVRLFKKAGLSSRPIGLKIADYMPGSRLEEVLSTGESHYDEEQVVNGISIVVNRVPLLVDGEAVGALSTFRDKTEVNVLAEQLTGVKTYVEALRAQSHEFMNKLHVILGMVQMGYHDELSKYIHELVDHRYGEVNSVTKQIKDLALAGFLMGKMSYAREEQVQLSMNVINQIPEPQDSQLTHHLITIIGNLVDNGIDAVKDNKKSKKVSVVLKYENERLLIEISDNGYGMSSDKLTRIFEKGFSTKGSNRGFGLYLVKQSIDALQGELMIDSFVNSGTTFSINLTYKGRIEQHD</sequence>
<dbReference type="GO" id="GO:0005886">
    <property type="term" value="C:plasma membrane"/>
    <property type="evidence" value="ECO:0007669"/>
    <property type="project" value="UniProtKB-SubCell"/>
</dbReference>
<evidence type="ECO:0000313" key="17">
    <source>
        <dbReference type="Proteomes" id="UP000664578"/>
    </source>
</evidence>
<reference evidence="16" key="1">
    <citation type="submission" date="2020-12" db="EMBL/GenBank/DDBJ databases">
        <title>PHA producing bacteria isolated from mangrove.</title>
        <authorList>
            <person name="Zheng W."/>
            <person name="Yu S."/>
            <person name="Huang Y."/>
        </authorList>
    </citation>
    <scope>NUCLEOTIDE SEQUENCE</scope>
    <source>
        <strain evidence="16">GN22-4</strain>
    </source>
</reference>
<dbReference type="InterPro" id="IPR003594">
    <property type="entry name" value="HATPase_dom"/>
</dbReference>
<gene>
    <name evidence="16" type="primary">dcuS</name>
    <name evidence="16" type="ORF">JF537_14215</name>
</gene>
<keyword evidence="7 14" id="KW-0812">Transmembrane</keyword>
<dbReference type="PROSITE" id="PS50109">
    <property type="entry name" value="HIS_KIN"/>
    <property type="match status" value="1"/>
</dbReference>
<dbReference type="InterPro" id="IPR005467">
    <property type="entry name" value="His_kinase_dom"/>
</dbReference>
<evidence type="ECO:0000256" key="2">
    <source>
        <dbReference type="ARBA" id="ARBA00004651"/>
    </source>
</evidence>
<dbReference type="SUPFAM" id="SSF103190">
    <property type="entry name" value="Sensory domain-like"/>
    <property type="match status" value="1"/>
</dbReference>